<feature type="transmembrane region" description="Helical" evidence="1">
    <location>
        <begin position="30"/>
        <end position="48"/>
    </location>
</feature>
<keyword evidence="1" id="KW-0472">Membrane</keyword>
<protein>
    <recommendedName>
        <fullName evidence="6">Flp family type IVb pilin</fullName>
    </recommendedName>
</protein>
<reference evidence="2" key="1">
    <citation type="journal article" date="2021" name="PeerJ">
        <title>Extensive microbial diversity within the chicken gut microbiome revealed by metagenomics and culture.</title>
        <authorList>
            <person name="Gilroy R."/>
            <person name="Ravi A."/>
            <person name="Getino M."/>
            <person name="Pursley I."/>
            <person name="Horton D.L."/>
            <person name="Alikhan N.F."/>
            <person name="Baker D."/>
            <person name="Gharbi K."/>
            <person name="Hall N."/>
            <person name="Watson M."/>
            <person name="Adriaenssens E.M."/>
            <person name="Foster-Nyarko E."/>
            <person name="Jarju S."/>
            <person name="Secka A."/>
            <person name="Antonio M."/>
            <person name="Oren A."/>
            <person name="Chaudhuri R.R."/>
            <person name="La Ragione R."/>
            <person name="Hildebrand F."/>
            <person name="Pallen M.J."/>
        </authorList>
    </citation>
    <scope>NUCLEOTIDE SEQUENCE</scope>
    <source>
        <strain evidence="2">ChiGjej2B2-7701</strain>
    </source>
</reference>
<evidence type="ECO:0000313" key="3">
    <source>
        <dbReference type="EMBL" id="MDN0063251.1"/>
    </source>
</evidence>
<reference evidence="3" key="3">
    <citation type="submission" date="2023-06" db="EMBL/GenBank/DDBJ databases">
        <authorList>
            <person name="Zeman M."/>
            <person name="Kubasova T."/>
            <person name="Jahodarova E."/>
            <person name="Nykrynova M."/>
            <person name="Rychlik I."/>
        </authorList>
    </citation>
    <scope>NUCLEOTIDE SEQUENCE</scope>
    <source>
        <strain evidence="3">176_SSukc20</strain>
    </source>
</reference>
<dbReference type="EMBL" id="JAUEIQ010000002">
    <property type="protein sequence ID" value="MDN0063251.1"/>
    <property type="molecule type" value="Genomic_DNA"/>
</dbReference>
<evidence type="ECO:0000313" key="5">
    <source>
        <dbReference type="Proteomes" id="UP001168435"/>
    </source>
</evidence>
<keyword evidence="1" id="KW-1133">Transmembrane helix</keyword>
<keyword evidence="1" id="KW-0812">Transmembrane</keyword>
<evidence type="ECO:0000313" key="4">
    <source>
        <dbReference type="Proteomes" id="UP000746751"/>
    </source>
</evidence>
<name>A0A921IQ53_9ACTN</name>
<proteinExistence type="predicted"/>
<dbReference type="Proteomes" id="UP000746751">
    <property type="component" value="Unassembled WGS sequence"/>
</dbReference>
<organism evidence="2 4">
    <name type="scientific">Collinsella ihumii</name>
    <dbReference type="NCBI Taxonomy" id="1720204"/>
    <lineage>
        <taxon>Bacteria</taxon>
        <taxon>Bacillati</taxon>
        <taxon>Actinomycetota</taxon>
        <taxon>Coriobacteriia</taxon>
        <taxon>Coriobacteriales</taxon>
        <taxon>Coriobacteriaceae</taxon>
        <taxon>Collinsella</taxon>
    </lineage>
</organism>
<dbReference type="Proteomes" id="UP001168435">
    <property type="component" value="Unassembled WGS sequence"/>
</dbReference>
<sequence>MGAIDRGVREIRRLAVRAAGEQRAQGTLEYALVFCMLLAIVLGLAAIWKAGEQGLFARLVEDAASHGLDPLGVLDILLY</sequence>
<reference evidence="3" key="4">
    <citation type="submission" date="2024-05" db="EMBL/GenBank/DDBJ databases">
        <title>Identification and characterization of horizontal gene transfer across gut microbiota members of farm animals based on homology search.</title>
        <authorList>
            <person name="Schwarzerova J."/>
            <person name="Nykrynova M."/>
            <person name="Jureckova K."/>
            <person name="Cejkova D."/>
            <person name="Rychlik I."/>
        </authorList>
    </citation>
    <scope>NUCLEOTIDE SEQUENCE</scope>
    <source>
        <strain evidence="3">176_SSukc20</strain>
    </source>
</reference>
<accession>A0A921IQ53</accession>
<evidence type="ECO:0000313" key="2">
    <source>
        <dbReference type="EMBL" id="HJG31126.1"/>
    </source>
</evidence>
<dbReference type="AlphaFoldDB" id="A0A921IQ53"/>
<reference evidence="2" key="2">
    <citation type="submission" date="2021-09" db="EMBL/GenBank/DDBJ databases">
        <authorList>
            <person name="Gilroy R."/>
        </authorList>
    </citation>
    <scope>NUCLEOTIDE SEQUENCE</scope>
    <source>
        <strain evidence="2">ChiGjej2B2-7701</strain>
    </source>
</reference>
<evidence type="ECO:0000256" key="1">
    <source>
        <dbReference type="SAM" id="Phobius"/>
    </source>
</evidence>
<dbReference type="EMBL" id="DYVF01000043">
    <property type="protein sequence ID" value="HJG31126.1"/>
    <property type="molecule type" value="Genomic_DNA"/>
</dbReference>
<gene>
    <name evidence="2" type="ORF">K8U80_06980</name>
    <name evidence="3" type="ORF">QVN30_02890</name>
</gene>
<keyword evidence="5" id="KW-1185">Reference proteome</keyword>
<evidence type="ECO:0008006" key="6">
    <source>
        <dbReference type="Google" id="ProtNLM"/>
    </source>
</evidence>
<comment type="caution">
    <text evidence="2">The sequence shown here is derived from an EMBL/GenBank/DDBJ whole genome shotgun (WGS) entry which is preliminary data.</text>
</comment>
<dbReference type="RefSeq" id="WP_066830136.1">
    <property type="nucleotide sequence ID" value="NZ_CABKVW010000003.1"/>
</dbReference>